<evidence type="ECO:0000256" key="8">
    <source>
        <dbReference type="ARBA" id="ARBA00023303"/>
    </source>
</evidence>
<dbReference type="Pfam" id="PF03185">
    <property type="entry name" value="CaKB"/>
    <property type="match status" value="1"/>
</dbReference>
<evidence type="ECO:0000256" key="3">
    <source>
        <dbReference type="ARBA" id="ARBA00022692"/>
    </source>
</evidence>
<keyword evidence="6 9" id="KW-0472">Membrane</keyword>
<keyword evidence="3 9" id="KW-0812">Transmembrane</keyword>
<evidence type="ECO:0000256" key="9">
    <source>
        <dbReference type="RuleBase" id="RU368097"/>
    </source>
</evidence>
<keyword evidence="11" id="KW-1185">Reference proteome</keyword>
<reference evidence="12" key="1">
    <citation type="submission" date="2025-08" db="UniProtKB">
        <authorList>
            <consortium name="RefSeq"/>
        </authorList>
    </citation>
    <scope>IDENTIFICATION</scope>
</reference>
<dbReference type="GO" id="GO:0005513">
    <property type="term" value="P:detection of calcium ion"/>
    <property type="evidence" value="ECO:0007669"/>
    <property type="project" value="UniProtKB-UniRule"/>
</dbReference>
<gene>
    <name evidence="12" type="primary">KCNMB3</name>
</gene>
<dbReference type="eggNOG" id="ENOG502QR4Z">
    <property type="taxonomic scope" value="Eukaryota"/>
</dbReference>
<dbReference type="PANTHER" id="PTHR10258">
    <property type="entry name" value="CALCIUM-ACTIVATED POTASSIUM CHANNEL SUBUNIT BETA"/>
    <property type="match status" value="1"/>
</dbReference>
<organism evidence="11 12">
    <name type="scientific">Erinaceus europaeus</name>
    <name type="common">Western European hedgehog</name>
    <dbReference type="NCBI Taxonomy" id="9365"/>
    <lineage>
        <taxon>Eukaryota</taxon>
        <taxon>Metazoa</taxon>
        <taxon>Chordata</taxon>
        <taxon>Craniata</taxon>
        <taxon>Vertebrata</taxon>
        <taxon>Euteleostomi</taxon>
        <taxon>Mammalia</taxon>
        <taxon>Eutheria</taxon>
        <taxon>Laurasiatheria</taxon>
        <taxon>Eulipotyphla</taxon>
        <taxon>Erinaceidae</taxon>
        <taxon>Erinaceinae</taxon>
        <taxon>Erinaceus</taxon>
    </lineage>
</organism>
<dbReference type="OrthoDB" id="5973433at2759"/>
<comment type="PTM">
    <text evidence="9">N-glycosylated.</text>
</comment>
<feature type="transmembrane region" description="Helical" evidence="9">
    <location>
        <begin position="194"/>
        <end position="215"/>
    </location>
</feature>
<keyword evidence="7 9" id="KW-0325">Glycoprotein</keyword>
<evidence type="ECO:0000256" key="7">
    <source>
        <dbReference type="ARBA" id="ARBA00023180"/>
    </source>
</evidence>
<evidence type="ECO:0000313" key="12">
    <source>
        <dbReference type="RefSeq" id="XP_016041446.1"/>
    </source>
</evidence>
<keyword evidence="8 9" id="KW-0407">Ion channel</keyword>
<accession>A0A1S3W4Z3</accession>
<evidence type="ECO:0000313" key="11">
    <source>
        <dbReference type="Proteomes" id="UP001652624"/>
    </source>
</evidence>
<comment type="subcellular location">
    <subcellularLocation>
        <location evidence="1 9">Membrane</location>
        <topology evidence="1 9">Multi-pass membrane protein</topology>
    </subcellularLocation>
</comment>
<comment type="subunit">
    <text evidence="9">Interacts with KCNMA1 tetramer. There are probably 4 molecules of KCMNB per KCNMA1 tetramer.</text>
</comment>
<sequence>MQPFSIPVQITLQGSRRCHGRAALSPSERKRDTEQHAGGSQDVHTKLPSSAGEDRAMLLGFAMMGFSVLMFFLFGKPFMLSTQREESNCTMVQTHVLEEQVQCAFTCGADCRAQGTDLCLQVFVNLTHSGQKVLLYYNEEAIQINSKSDDTDCKVREKQTLTVFDEHRQEVQSQAKLLARTARMGRGLKFSDMIILYSQYSNTCILLCQILIWAIKRT</sequence>
<evidence type="ECO:0000256" key="1">
    <source>
        <dbReference type="ARBA" id="ARBA00004141"/>
    </source>
</evidence>
<dbReference type="GO" id="GO:0008076">
    <property type="term" value="C:voltage-gated potassium channel complex"/>
    <property type="evidence" value="ECO:0007669"/>
    <property type="project" value="UniProtKB-UniRule"/>
</dbReference>
<dbReference type="GO" id="GO:0015269">
    <property type="term" value="F:calcium-activated potassium channel activity"/>
    <property type="evidence" value="ECO:0007669"/>
    <property type="project" value="UniProtKB-UniRule"/>
</dbReference>
<evidence type="ECO:0000256" key="10">
    <source>
        <dbReference type="SAM" id="MobiDB-lite"/>
    </source>
</evidence>
<feature type="transmembrane region" description="Helical" evidence="9">
    <location>
        <begin position="56"/>
        <end position="74"/>
    </location>
</feature>
<keyword evidence="2 9" id="KW-0813">Transport</keyword>
<dbReference type="CTD" id="27094"/>
<dbReference type="GeneID" id="103109380"/>
<evidence type="ECO:0000256" key="6">
    <source>
        <dbReference type="ARBA" id="ARBA00023136"/>
    </source>
</evidence>
<evidence type="ECO:0000256" key="4">
    <source>
        <dbReference type="ARBA" id="ARBA00022989"/>
    </source>
</evidence>
<dbReference type="AlphaFoldDB" id="A0A1S3W4Z3"/>
<protein>
    <recommendedName>
        <fullName evidence="9">Calcium-activated potassium channel subunit beta</fullName>
        <shortName evidence="9">BKbeta</shortName>
    </recommendedName>
    <alternativeName>
        <fullName evidence="9">BK channel subunit beta</fullName>
    </alternativeName>
    <alternativeName>
        <fullName evidence="9">Calcium-activated potassium channel, subfamily M subunit beta</fullName>
    </alternativeName>
    <alternativeName>
        <fullName evidence="9">Charybdotoxin receptor subunit beta</fullName>
    </alternativeName>
    <alternativeName>
        <fullName evidence="9">K(VCA)beta</fullName>
    </alternativeName>
    <alternativeName>
        <fullName evidence="9">Maxi K channel subunit beta</fullName>
    </alternativeName>
    <alternativeName>
        <fullName evidence="9">Slo-beta</fullName>
    </alternativeName>
</protein>
<dbReference type="STRING" id="9365.ENSEEUP00000013784"/>
<proteinExistence type="inferred from homology"/>
<dbReference type="Proteomes" id="UP001652624">
    <property type="component" value="Chromosome 14"/>
</dbReference>
<feature type="region of interest" description="Disordered" evidence="10">
    <location>
        <begin position="21"/>
        <end position="48"/>
    </location>
</feature>
<dbReference type="RefSeq" id="XP_016041446.1">
    <property type="nucleotide sequence ID" value="XM_016185960.2"/>
</dbReference>
<keyword evidence="5 9" id="KW-0406">Ion transport</keyword>
<evidence type="ECO:0000256" key="2">
    <source>
        <dbReference type="ARBA" id="ARBA00022448"/>
    </source>
</evidence>
<name>A0A1S3W4Z3_ERIEU</name>
<keyword evidence="4 9" id="KW-1133">Transmembrane helix</keyword>
<dbReference type="InterPro" id="IPR003930">
    <property type="entry name" value="K_chnl_Ca-activ_BK_bsu"/>
</dbReference>
<comment type="function">
    <text evidence="9">Regulatory subunit of the calcium activated potassium KCNMA1 (maxiK) channel. Modulates the calcium sensitivity and gating kinetics of KCNMA1, thereby contributing to KCNMA1 channel diversity.</text>
</comment>
<dbReference type="GO" id="GO:0015459">
    <property type="term" value="F:potassium channel regulator activity"/>
    <property type="evidence" value="ECO:0007669"/>
    <property type="project" value="UniProtKB-UniRule"/>
</dbReference>
<comment type="similarity">
    <text evidence="9">Belongs to the KCNMB (TC 8.A.14.1) family.</text>
</comment>
<dbReference type="PANTHER" id="PTHR10258:SF4">
    <property type="entry name" value="CALCIUM-ACTIVATED POTASSIUM CHANNEL SUBUNIT BETA-3"/>
    <property type="match status" value="1"/>
</dbReference>
<evidence type="ECO:0000256" key="5">
    <source>
        <dbReference type="ARBA" id="ARBA00023065"/>
    </source>
</evidence>